<dbReference type="Proteomes" id="UP000886814">
    <property type="component" value="Unassembled WGS sequence"/>
</dbReference>
<dbReference type="NCBIfam" id="TIGR00976">
    <property type="entry name" value="CocE_NonD"/>
    <property type="match status" value="1"/>
</dbReference>
<evidence type="ECO:0000313" key="3">
    <source>
        <dbReference type="EMBL" id="HIV39780.1"/>
    </source>
</evidence>
<dbReference type="InterPro" id="IPR008979">
    <property type="entry name" value="Galactose-bd-like_sf"/>
</dbReference>
<evidence type="ECO:0000259" key="2">
    <source>
        <dbReference type="SMART" id="SM00939"/>
    </source>
</evidence>
<feature type="domain" description="Xaa-Pro dipeptidyl-peptidase C-terminal" evidence="2">
    <location>
        <begin position="453"/>
        <end position="705"/>
    </location>
</feature>
<dbReference type="Gene3D" id="1.10.3020.10">
    <property type="entry name" value="alpha-amino acid ester hydrolase ( Helical cap domain)"/>
    <property type="match status" value="1"/>
</dbReference>
<dbReference type="SMART" id="SM00939">
    <property type="entry name" value="PepX_C"/>
    <property type="match status" value="1"/>
</dbReference>
<dbReference type="InterPro" id="IPR013736">
    <property type="entry name" value="Xaa-Pro_dipept_C"/>
</dbReference>
<dbReference type="Pfam" id="PF08530">
    <property type="entry name" value="PepX_C"/>
    <property type="match status" value="1"/>
</dbReference>
<dbReference type="SUPFAM" id="SSF49785">
    <property type="entry name" value="Galactose-binding domain-like"/>
    <property type="match status" value="1"/>
</dbReference>
<comment type="caution">
    <text evidence="3">The sequence shown here is derived from an EMBL/GenBank/DDBJ whole genome shotgun (WGS) entry which is preliminary data.</text>
</comment>
<proteinExistence type="predicted"/>
<dbReference type="Gene3D" id="2.60.120.260">
    <property type="entry name" value="Galactose-binding domain-like"/>
    <property type="match status" value="1"/>
</dbReference>
<dbReference type="InterPro" id="IPR029058">
    <property type="entry name" value="AB_hydrolase_fold"/>
</dbReference>
<reference evidence="3" key="1">
    <citation type="journal article" date="2021" name="PeerJ">
        <title>Extensive microbial diversity within the chicken gut microbiome revealed by metagenomics and culture.</title>
        <authorList>
            <person name="Gilroy R."/>
            <person name="Ravi A."/>
            <person name="Getino M."/>
            <person name="Pursley I."/>
            <person name="Horton D.L."/>
            <person name="Alikhan N.F."/>
            <person name="Baker D."/>
            <person name="Gharbi K."/>
            <person name="Hall N."/>
            <person name="Watson M."/>
            <person name="Adriaenssens E.M."/>
            <person name="Foster-Nyarko E."/>
            <person name="Jarju S."/>
            <person name="Secka A."/>
            <person name="Antonio M."/>
            <person name="Oren A."/>
            <person name="Chaudhuri R.R."/>
            <person name="La Ragione R."/>
            <person name="Hildebrand F."/>
            <person name="Pallen M.J."/>
        </authorList>
    </citation>
    <scope>NUCLEOTIDE SEQUENCE</scope>
    <source>
        <strain evidence="3">CHK195-9823</strain>
    </source>
</reference>
<evidence type="ECO:0000313" key="4">
    <source>
        <dbReference type="Proteomes" id="UP000886814"/>
    </source>
</evidence>
<sequence>MKIQWNFYLSGILYGKIYEEQETWGVSLLDVYTGQWGQEKPFTQEESLYFQKLCSRDLLEFVEDKKEYEENIRKAPADFTTARGEKFTCRRGESYFQRHRKFPKDLFFDQDGVYAVLMSGRDTTGVLVKKGWEEKTVLKEWKKVYPGQNRDCDEFQPGPVWPVSMPETFYVDTRDGEKLATDVYLPRGIREKCPAVLVRTPYGKASGTEVYWRFVQRGYAVVIQDTRGREDSTGEWLPQHFEVEDGDDTLNWIAAQPWSDGQVSMTGGSYLGYVQWAAAASGNPHLKAMLSSVCAGSAFVDIPRRGGCFNSGMLAWGFAMSERRMRPELMAQENWDEILKIRPLKDIPKIALGHEVDFLTKWLEHKDMDDFWKMNNWQARYQGGPVPALILSGWFDDNGMGTTEALELVKSWPKETWKAVLGPWKHGGNADYDIHNVYMGEDALRYDIDILCMMWLEHFLKNADNGIEKTPAVEYYTLGENCWKSAKAWPPENTVSDSFYLTGGNAPAKGDKENCGKGLLTEEASQAQGVEEYIYDPENPAVHLVDMSENELEVPEDYTQEEKREDILSFTTEKLSRPVTVTGDLSVVLYVSCDCPDTDFFVRITDVDEEGRSVKLADGVLGAKYRNGFEHPEYMEAGEIYPVRIRTTKISNTFREGHRIRLTITSSGENFIFPNSNTKEGFDSSQVQKARIRIHWGGGTPSRVEFCREK</sequence>
<dbReference type="AlphaFoldDB" id="A0A9D1TG87"/>
<dbReference type="Pfam" id="PF02129">
    <property type="entry name" value="Peptidase_S15"/>
    <property type="match status" value="1"/>
</dbReference>
<dbReference type="InterPro" id="IPR000383">
    <property type="entry name" value="Xaa-Pro-like_dom"/>
</dbReference>
<protein>
    <submittedName>
        <fullName evidence="3">CocE/NonD family hydrolase</fullName>
    </submittedName>
</protein>
<evidence type="ECO:0000256" key="1">
    <source>
        <dbReference type="ARBA" id="ARBA00022801"/>
    </source>
</evidence>
<dbReference type="GO" id="GO:0008239">
    <property type="term" value="F:dipeptidyl-peptidase activity"/>
    <property type="evidence" value="ECO:0007669"/>
    <property type="project" value="InterPro"/>
</dbReference>
<dbReference type="SUPFAM" id="SSF53474">
    <property type="entry name" value="alpha/beta-Hydrolases"/>
    <property type="match status" value="1"/>
</dbReference>
<dbReference type="InterPro" id="IPR050585">
    <property type="entry name" value="Xaa-Pro_dipeptidyl-ppase/CocE"/>
</dbReference>
<dbReference type="InterPro" id="IPR005674">
    <property type="entry name" value="CocE/Ser_esterase"/>
</dbReference>
<dbReference type="PANTHER" id="PTHR43056">
    <property type="entry name" value="PEPTIDASE S9 PROLYL OLIGOPEPTIDASE"/>
    <property type="match status" value="1"/>
</dbReference>
<accession>A0A9D1TG87</accession>
<dbReference type="PANTHER" id="PTHR43056:SF10">
    <property type="entry name" value="COCE_NOND FAMILY, PUTATIVE (AFU_ORTHOLOGUE AFUA_7G00600)-RELATED"/>
    <property type="match status" value="1"/>
</dbReference>
<gene>
    <name evidence="3" type="ORF">H9747_12435</name>
</gene>
<reference evidence="3" key="2">
    <citation type="submission" date="2021-04" db="EMBL/GenBank/DDBJ databases">
        <authorList>
            <person name="Gilroy R."/>
        </authorList>
    </citation>
    <scope>NUCLEOTIDE SEQUENCE</scope>
    <source>
        <strain evidence="3">CHK195-9823</strain>
    </source>
</reference>
<organism evidence="3 4">
    <name type="scientific">Candidatus Blautia stercorigallinarum</name>
    <dbReference type="NCBI Taxonomy" id="2838501"/>
    <lineage>
        <taxon>Bacteria</taxon>
        <taxon>Bacillati</taxon>
        <taxon>Bacillota</taxon>
        <taxon>Clostridia</taxon>
        <taxon>Lachnospirales</taxon>
        <taxon>Lachnospiraceae</taxon>
        <taxon>Blautia</taxon>
    </lineage>
</organism>
<keyword evidence="1 3" id="KW-0378">Hydrolase</keyword>
<dbReference type="EMBL" id="DXIQ01000087">
    <property type="protein sequence ID" value="HIV39780.1"/>
    <property type="molecule type" value="Genomic_DNA"/>
</dbReference>
<dbReference type="Gene3D" id="3.40.50.1820">
    <property type="entry name" value="alpha/beta hydrolase"/>
    <property type="match status" value="1"/>
</dbReference>
<name>A0A9D1TG87_9FIRM</name>